<dbReference type="Proteomes" id="UP000807469">
    <property type="component" value="Unassembled WGS sequence"/>
</dbReference>
<sequence length="128" mass="14770">MATLYPQSLPLNTYEPPIYEAYEQCLMMEANAGTDTDTLMLARCLGYLIRELPNEARELLAQEIVECFANFDEMKSLSWLYVNHLIRLFRQSKCRTPAPSEHSSRLSFEMHHSFFNEAVEPQSLCIAS</sequence>
<evidence type="ECO:0000313" key="1">
    <source>
        <dbReference type="EMBL" id="KAF9483353.1"/>
    </source>
</evidence>
<protein>
    <submittedName>
        <fullName evidence="1">Uncharacterized protein</fullName>
    </submittedName>
</protein>
<accession>A0A9P6D577</accession>
<dbReference type="AlphaFoldDB" id="A0A9P6D577"/>
<organism evidence="1 2">
    <name type="scientific">Pholiota conissans</name>
    <dbReference type="NCBI Taxonomy" id="109636"/>
    <lineage>
        <taxon>Eukaryota</taxon>
        <taxon>Fungi</taxon>
        <taxon>Dikarya</taxon>
        <taxon>Basidiomycota</taxon>
        <taxon>Agaricomycotina</taxon>
        <taxon>Agaricomycetes</taxon>
        <taxon>Agaricomycetidae</taxon>
        <taxon>Agaricales</taxon>
        <taxon>Agaricineae</taxon>
        <taxon>Strophariaceae</taxon>
        <taxon>Pholiota</taxon>
    </lineage>
</organism>
<name>A0A9P6D577_9AGAR</name>
<gene>
    <name evidence="1" type="ORF">BDN70DRAFT_315060</name>
</gene>
<comment type="caution">
    <text evidence="1">The sequence shown here is derived from an EMBL/GenBank/DDBJ whole genome shotgun (WGS) entry which is preliminary data.</text>
</comment>
<evidence type="ECO:0000313" key="2">
    <source>
        <dbReference type="Proteomes" id="UP000807469"/>
    </source>
</evidence>
<proteinExistence type="predicted"/>
<dbReference type="EMBL" id="MU155154">
    <property type="protein sequence ID" value="KAF9483353.1"/>
    <property type="molecule type" value="Genomic_DNA"/>
</dbReference>
<reference evidence="1" key="1">
    <citation type="submission" date="2020-11" db="EMBL/GenBank/DDBJ databases">
        <authorList>
            <consortium name="DOE Joint Genome Institute"/>
            <person name="Ahrendt S."/>
            <person name="Riley R."/>
            <person name="Andreopoulos W."/>
            <person name="Labutti K."/>
            <person name="Pangilinan J."/>
            <person name="Ruiz-Duenas F.J."/>
            <person name="Barrasa J.M."/>
            <person name="Sanchez-Garcia M."/>
            <person name="Camarero S."/>
            <person name="Miyauchi S."/>
            <person name="Serrano A."/>
            <person name="Linde D."/>
            <person name="Babiker R."/>
            <person name="Drula E."/>
            <person name="Ayuso-Fernandez I."/>
            <person name="Pacheco R."/>
            <person name="Padilla G."/>
            <person name="Ferreira P."/>
            <person name="Barriuso J."/>
            <person name="Kellner H."/>
            <person name="Castanera R."/>
            <person name="Alfaro M."/>
            <person name="Ramirez L."/>
            <person name="Pisabarro A.G."/>
            <person name="Kuo A."/>
            <person name="Tritt A."/>
            <person name="Lipzen A."/>
            <person name="He G."/>
            <person name="Yan M."/>
            <person name="Ng V."/>
            <person name="Cullen D."/>
            <person name="Martin F."/>
            <person name="Rosso M.-N."/>
            <person name="Henrissat B."/>
            <person name="Hibbett D."/>
            <person name="Martinez A.T."/>
            <person name="Grigoriev I.V."/>
        </authorList>
    </citation>
    <scope>NUCLEOTIDE SEQUENCE</scope>
    <source>
        <strain evidence="1">CIRM-BRFM 674</strain>
    </source>
</reference>
<dbReference type="OrthoDB" id="2104739at2759"/>
<keyword evidence="2" id="KW-1185">Reference proteome</keyword>